<dbReference type="GeneID" id="18921035"/>
<protein>
    <recommendedName>
        <fullName evidence="7">Major facilitator superfamily (MFS) profile domain-containing protein</fullName>
    </recommendedName>
</protein>
<dbReference type="PANTHER" id="PTHR23501">
    <property type="entry name" value="MAJOR FACILITATOR SUPERFAMILY"/>
    <property type="match status" value="1"/>
</dbReference>
<keyword evidence="4 6" id="KW-1133">Transmembrane helix</keyword>
<evidence type="ECO:0000313" key="8">
    <source>
        <dbReference type="EMBL" id="EKM53013.1"/>
    </source>
</evidence>
<gene>
    <name evidence="8" type="ORF">PHACADRAFT_98931</name>
</gene>
<dbReference type="InterPro" id="IPR036259">
    <property type="entry name" value="MFS_trans_sf"/>
</dbReference>
<proteinExistence type="predicted"/>
<dbReference type="AlphaFoldDB" id="K5VNH1"/>
<evidence type="ECO:0000259" key="7">
    <source>
        <dbReference type="PROSITE" id="PS50850"/>
    </source>
</evidence>
<dbReference type="Proteomes" id="UP000008370">
    <property type="component" value="Unassembled WGS sequence"/>
</dbReference>
<feature type="transmembrane region" description="Helical" evidence="6">
    <location>
        <begin position="30"/>
        <end position="50"/>
    </location>
</feature>
<dbReference type="EMBL" id="JH930474">
    <property type="protein sequence ID" value="EKM53013.1"/>
    <property type="molecule type" value="Genomic_DNA"/>
</dbReference>
<comment type="subcellular location">
    <subcellularLocation>
        <location evidence="1">Endomembrane system</location>
        <topology evidence="1">Multi-pass membrane protein</topology>
    </subcellularLocation>
</comment>
<sequence>MLVCEVWVFIVGNIIAGTSRSLSQLVAGRMVAGVGGAGLLSLCTIIVSQLTNERQRSTYLNLINAVFIIADSLGPILGGLLAKSGNWRWIFLLNAPIGPLSEYVSSL</sequence>
<evidence type="ECO:0000256" key="1">
    <source>
        <dbReference type="ARBA" id="ARBA00004127"/>
    </source>
</evidence>
<dbReference type="InterPro" id="IPR011701">
    <property type="entry name" value="MFS"/>
</dbReference>
<dbReference type="SUPFAM" id="SSF103473">
    <property type="entry name" value="MFS general substrate transporter"/>
    <property type="match status" value="1"/>
</dbReference>
<dbReference type="Pfam" id="PF07690">
    <property type="entry name" value="MFS_1"/>
    <property type="match status" value="1"/>
</dbReference>
<keyword evidence="5 6" id="KW-0472">Membrane</keyword>
<evidence type="ECO:0000256" key="5">
    <source>
        <dbReference type="ARBA" id="ARBA00023136"/>
    </source>
</evidence>
<dbReference type="STRING" id="650164.K5VNH1"/>
<dbReference type="InterPro" id="IPR020846">
    <property type="entry name" value="MFS_dom"/>
</dbReference>
<evidence type="ECO:0000256" key="4">
    <source>
        <dbReference type="ARBA" id="ARBA00022989"/>
    </source>
</evidence>
<dbReference type="PRINTS" id="PR01036">
    <property type="entry name" value="TCRTETB"/>
</dbReference>
<feature type="domain" description="Major facilitator superfamily (MFS) profile" evidence="7">
    <location>
        <begin position="1"/>
        <end position="107"/>
    </location>
</feature>
<feature type="transmembrane region" description="Helical" evidence="6">
    <location>
        <begin position="62"/>
        <end position="82"/>
    </location>
</feature>
<dbReference type="RefSeq" id="XP_007397720.1">
    <property type="nucleotide sequence ID" value="XM_007397658.1"/>
</dbReference>
<evidence type="ECO:0000256" key="6">
    <source>
        <dbReference type="SAM" id="Phobius"/>
    </source>
</evidence>
<organism evidence="8 9">
    <name type="scientific">Phanerochaete carnosa (strain HHB-10118-sp)</name>
    <name type="common">White-rot fungus</name>
    <name type="synonym">Peniophora carnosa</name>
    <dbReference type="NCBI Taxonomy" id="650164"/>
    <lineage>
        <taxon>Eukaryota</taxon>
        <taxon>Fungi</taxon>
        <taxon>Dikarya</taxon>
        <taxon>Basidiomycota</taxon>
        <taxon>Agaricomycotina</taxon>
        <taxon>Agaricomycetes</taxon>
        <taxon>Polyporales</taxon>
        <taxon>Phanerochaetaceae</taxon>
        <taxon>Phanerochaete</taxon>
    </lineage>
</organism>
<keyword evidence="3 6" id="KW-0812">Transmembrane</keyword>
<dbReference type="PROSITE" id="PS50850">
    <property type="entry name" value="MFS"/>
    <property type="match status" value="1"/>
</dbReference>
<name>K5VNH1_PHACS</name>
<dbReference type="PANTHER" id="PTHR23501:SF191">
    <property type="entry name" value="VACUOLAR BASIC AMINO ACID TRANSPORTER 4"/>
    <property type="match status" value="1"/>
</dbReference>
<evidence type="ECO:0000256" key="3">
    <source>
        <dbReference type="ARBA" id="ARBA00022692"/>
    </source>
</evidence>
<dbReference type="GO" id="GO:0022857">
    <property type="term" value="F:transmembrane transporter activity"/>
    <property type="evidence" value="ECO:0007669"/>
    <property type="project" value="InterPro"/>
</dbReference>
<evidence type="ECO:0000256" key="2">
    <source>
        <dbReference type="ARBA" id="ARBA00022448"/>
    </source>
</evidence>
<keyword evidence="2" id="KW-0813">Transport</keyword>
<dbReference type="OrthoDB" id="2802012at2759"/>
<dbReference type="HOGENOM" id="CLU_2210913_0_0_1"/>
<dbReference type="GO" id="GO:0012505">
    <property type="term" value="C:endomembrane system"/>
    <property type="evidence" value="ECO:0007669"/>
    <property type="project" value="UniProtKB-SubCell"/>
</dbReference>
<reference evidence="8 9" key="1">
    <citation type="journal article" date="2012" name="BMC Genomics">
        <title>Comparative genomics of the white-rot fungi, Phanerochaete carnosa and P. chrysosporium, to elucidate the genetic basis of the distinct wood types they colonize.</title>
        <authorList>
            <person name="Suzuki H."/>
            <person name="MacDonald J."/>
            <person name="Syed K."/>
            <person name="Salamov A."/>
            <person name="Hori C."/>
            <person name="Aerts A."/>
            <person name="Henrissat B."/>
            <person name="Wiebenga A."/>
            <person name="vanKuyk P.A."/>
            <person name="Barry K."/>
            <person name="Lindquist E."/>
            <person name="LaButti K."/>
            <person name="Lapidus A."/>
            <person name="Lucas S."/>
            <person name="Coutinho P."/>
            <person name="Gong Y."/>
            <person name="Samejima M."/>
            <person name="Mahadevan R."/>
            <person name="Abou-Zaid M."/>
            <person name="de Vries R.P."/>
            <person name="Igarashi K."/>
            <person name="Yadav J.S."/>
            <person name="Grigoriev I.V."/>
            <person name="Master E.R."/>
        </authorList>
    </citation>
    <scope>NUCLEOTIDE SEQUENCE [LARGE SCALE GENOMIC DNA]</scope>
    <source>
        <strain evidence="8 9">HHB-10118-sp</strain>
    </source>
</reference>
<dbReference type="InParanoid" id="K5VNH1"/>
<dbReference type="GO" id="GO:0005886">
    <property type="term" value="C:plasma membrane"/>
    <property type="evidence" value="ECO:0007669"/>
    <property type="project" value="TreeGrafter"/>
</dbReference>
<accession>K5VNH1</accession>
<evidence type="ECO:0000313" key="9">
    <source>
        <dbReference type="Proteomes" id="UP000008370"/>
    </source>
</evidence>
<dbReference type="KEGG" id="pco:PHACADRAFT_98931"/>
<keyword evidence="9" id="KW-1185">Reference proteome</keyword>
<dbReference type="Gene3D" id="1.20.1720.10">
    <property type="entry name" value="Multidrug resistance protein D"/>
    <property type="match status" value="1"/>
</dbReference>